<dbReference type="OrthoDB" id="10411180at2759"/>
<dbReference type="AlphaFoldDB" id="A0A814P6B2"/>
<accession>A0A814P6B2</accession>
<dbReference type="Pfam" id="PF05551">
    <property type="entry name" value="zf-His_Me_endon"/>
    <property type="match status" value="1"/>
</dbReference>
<gene>
    <name evidence="2" type="ORF">BJG266_LOCUS18021</name>
    <name evidence="3" type="ORF">QVE165_LOCUS20429</name>
</gene>
<sequence>MVISHLCDTKGCLRDSHLLIESNIINQDRRACPGVILTLKFTGPSTPKQIIQFKPCVHGINHPEAQGDFLKFTCRKIQVLIQDEASTKYYRSLC</sequence>
<keyword evidence="4" id="KW-1185">Reference proteome</keyword>
<dbReference type="InterPro" id="IPR008704">
    <property type="entry name" value="Endonuclease_Zinc-binding_loop"/>
</dbReference>
<protein>
    <recommendedName>
        <fullName evidence="1">Zinc-binding loop region of homing endonuclease domain-containing protein</fullName>
    </recommendedName>
</protein>
<feature type="domain" description="Zinc-binding loop region of homing endonuclease" evidence="1">
    <location>
        <begin position="3"/>
        <end position="40"/>
    </location>
</feature>
<dbReference type="EMBL" id="CAJNOI010000090">
    <property type="protein sequence ID" value="CAF1040160.1"/>
    <property type="molecule type" value="Genomic_DNA"/>
</dbReference>
<dbReference type="GO" id="GO:0004519">
    <property type="term" value="F:endonuclease activity"/>
    <property type="evidence" value="ECO:0007669"/>
    <property type="project" value="InterPro"/>
</dbReference>
<dbReference type="Gene3D" id="3.90.75.10">
    <property type="entry name" value="Homing Intron 3 (I-ppo) Encoded Endonuclease, Chain A"/>
    <property type="match status" value="1"/>
</dbReference>
<dbReference type="InterPro" id="IPR044925">
    <property type="entry name" value="His-Me_finger_sf"/>
</dbReference>
<evidence type="ECO:0000313" key="2">
    <source>
        <dbReference type="EMBL" id="CAF1040160.1"/>
    </source>
</evidence>
<evidence type="ECO:0000313" key="4">
    <source>
        <dbReference type="Proteomes" id="UP000663832"/>
    </source>
</evidence>
<dbReference type="Proteomes" id="UP000663877">
    <property type="component" value="Unassembled WGS sequence"/>
</dbReference>
<evidence type="ECO:0000259" key="1">
    <source>
        <dbReference type="Pfam" id="PF05551"/>
    </source>
</evidence>
<dbReference type="Proteomes" id="UP000663832">
    <property type="component" value="Unassembled WGS sequence"/>
</dbReference>
<dbReference type="EMBL" id="CAJNOM010000128">
    <property type="protein sequence ID" value="CAF1103420.1"/>
    <property type="molecule type" value="Genomic_DNA"/>
</dbReference>
<name>A0A814P6B2_9BILA</name>
<dbReference type="InterPro" id="IPR044930">
    <property type="entry name" value="Homing_endonuclease_His-Me"/>
</dbReference>
<reference evidence="3" key="1">
    <citation type="submission" date="2021-02" db="EMBL/GenBank/DDBJ databases">
        <authorList>
            <person name="Nowell W R."/>
        </authorList>
    </citation>
    <scope>NUCLEOTIDE SEQUENCE</scope>
</reference>
<dbReference type="SUPFAM" id="SSF54060">
    <property type="entry name" value="His-Me finger endonucleases"/>
    <property type="match status" value="1"/>
</dbReference>
<comment type="caution">
    <text evidence="3">The sequence shown here is derived from an EMBL/GenBank/DDBJ whole genome shotgun (WGS) entry which is preliminary data.</text>
</comment>
<evidence type="ECO:0000313" key="3">
    <source>
        <dbReference type="EMBL" id="CAF1103420.1"/>
    </source>
</evidence>
<proteinExistence type="predicted"/>
<organism evidence="3 4">
    <name type="scientific">Adineta steineri</name>
    <dbReference type="NCBI Taxonomy" id="433720"/>
    <lineage>
        <taxon>Eukaryota</taxon>
        <taxon>Metazoa</taxon>
        <taxon>Spiralia</taxon>
        <taxon>Gnathifera</taxon>
        <taxon>Rotifera</taxon>
        <taxon>Eurotatoria</taxon>
        <taxon>Bdelloidea</taxon>
        <taxon>Adinetida</taxon>
        <taxon>Adinetidae</taxon>
        <taxon>Adineta</taxon>
    </lineage>
</organism>